<keyword evidence="3" id="KW-1185">Reference proteome</keyword>
<evidence type="ECO:0000313" key="2">
    <source>
        <dbReference type="EMBL" id="OEE77006.1"/>
    </source>
</evidence>
<feature type="domain" description="Spondin" evidence="1">
    <location>
        <begin position="43"/>
        <end position="163"/>
    </location>
</feature>
<dbReference type="Pfam" id="PF06468">
    <property type="entry name" value="Spond_N"/>
    <property type="match status" value="1"/>
</dbReference>
<sequence>MKYRALILAASVGLLAGCPDDSDKDLIQTFTITVENQTANQPMSPLVVLGHNSDYHLFNIGQASSVALEMLAESGDNSMLLDRVNTNSDVYQAKAGAGLILPGASDTVSITLNPYQSSHLSLASMLVNTNDAFVGETDLKTTGFSVGQSYTMSMDVWDSGTEANSETAATVPGPAGGGEGFNSARDDNDIVTFHSGVISQDDGLAASALNATHRFLNPGAKLIITRVK</sequence>
<dbReference type="InterPro" id="IPR038678">
    <property type="entry name" value="Spondin_N_sf"/>
</dbReference>
<reference evidence="2 3" key="1">
    <citation type="journal article" date="2012" name="Science">
        <title>Ecological populations of bacteria act as socially cohesive units of antibiotic production and resistance.</title>
        <authorList>
            <person name="Cordero O.X."/>
            <person name="Wildschutte H."/>
            <person name="Kirkup B."/>
            <person name="Proehl S."/>
            <person name="Ngo L."/>
            <person name="Hussain F."/>
            <person name="Le Roux F."/>
            <person name="Mincer T."/>
            <person name="Polz M.F."/>
        </authorList>
    </citation>
    <scope>NUCLEOTIDE SEQUENCE [LARGE SCALE GENOMIC DNA]</scope>
    <source>
        <strain evidence="2 3">FF-238</strain>
    </source>
</reference>
<accession>A0A1E5D113</accession>
<protein>
    <recommendedName>
        <fullName evidence="1">Spondin domain-containing protein</fullName>
    </recommendedName>
</protein>
<organism evidence="2 3">
    <name type="scientific">Vibrio genomosp. F6 str. FF-238</name>
    <dbReference type="NCBI Taxonomy" id="1191298"/>
    <lineage>
        <taxon>Bacteria</taxon>
        <taxon>Pseudomonadati</taxon>
        <taxon>Pseudomonadota</taxon>
        <taxon>Gammaproteobacteria</taxon>
        <taxon>Vibrionales</taxon>
        <taxon>Vibrionaceae</taxon>
        <taxon>Vibrio</taxon>
    </lineage>
</organism>
<dbReference type="NCBIfam" id="NF038123">
    <property type="entry name" value="NF038123_dom"/>
    <property type="match status" value="1"/>
</dbReference>
<dbReference type="EMBL" id="AJYW02000097">
    <property type="protein sequence ID" value="OEE77006.1"/>
    <property type="molecule type" value="Genomic_DNA"/>
</dbReference>
<evidence type="ECO:0000313" key="3">
    <source>
        <dbReference type="Proteomes" id="UP000094165"/>
    </source>
</evidence>
<proteinExistence type="predicted"/>
<dbReference type="Gene3D" id="2.60.40.2130">
    <property type="entry name" value="F-spondin domain"/>
    <property type="match status" value="1"/>
</dbReference>
<name>A0A1E5D113_9VIBR</name>
<evidence type="ECO:0000259" key="1">
    <source>
        <dbReference type="Pfam" id="PF06468"/>
    </source>
</evidence>
<dbReference type="RefSeq" id="WP_017054626.1">
    <property type="nucleotide sequence ID" value="NZ_AJYW02000097.1"/>
</dbReference>
<comment type="caution">
    <text evidence="2">The sequence shown here is derived from an EMBL/GenBank/DDBJ whole genome shotgun (WGS) entry which is preliminary data.</text>
</comment>
<dbReference type="InterPro" id="IPR009465">
    <property type="entry name" value="Spondin_N"/>
</dbReference>
<dbReference type="Proteomes" id="UP000094165">
    <property type="component" value="Unassembled WGS sequence"/>
</dbReference>
<dbReference type="AlphaFoldDB" id="A0A1E5D113"/>
<dbReference type="PROSITE" id="PS51257">
    <property type="entry name" value="PROKAR_LIPOPROTEIN"/>
    <property type="match status" value="1"/>
</dbReference>
<gene>
    <name evidence="2" type="ORF">A130_15000</name>
</gene>